<evidence type="ECO:0000259" key="11">
    <source>
        <dbReference type="PROSITE" id="PS50011"/>
    </source>
</evidence>
<keyword evidence="2" id="KW-0723">Serine/threonine-protein kinase</keyword>
<accession>A0AA38S4A6</accession>
<comment type="similarity">
    <text evidence="7">Belongs to the protein kinase superfamily. Ser/Thr protein kinase family. GCN2 subfamily.</text>
</comment>
<comment type="caution">
    <text evidence="12">The sequence shown here is derived from an EMBL/GenBank/DDBJ whole genome shotgun (WGS) entry which is preliminary data.</text>
</comment>
<dbReference type="InterPro" id="IPR000719">
    <property type="entry name" value="Prot_kinase_dom"/>
</dbReference>
<dbReference type="InterPro" id="IPR011009">
    <property type="entry name" value="Kinase-like_dom_sf"/>
</dbReference>
<keyword evidence="3" id="KW-0808">Transferase</keyword>
<gene>
    <name evidence="12" type="ORF">NKR23_g3848</name>
</gene>
<keyword evidence="4" id="KW-0547">Nucleotide-binding</keyword>
<keyword evidence="6" id="KW-0067">ATP-binding</keyword>
<sequence length="523" mass="59045">MSLVPYHPDDRQIVLRHRNAVVVRDPSSQRLEIRGLTECPTCHRPLRSSSPERQYDISSEPDTYVDPNYFRMLRVGHHYDGSEGAPSSPIRRLVDPFTGGDSDPQTLQDAEFVSSTPEVHDGSRIRREAFSPNYFKSFFVEEGELGRGGKGVVLLVRHQIDGCNLGHFACKRVPVGDDHAWLEKVLLEVELLAKLSHPNLVSYRHVWLENVKLNRFGPRVVCAFILQQYCDGGDLLRYVIGDRPKQATKEELKAQMRRRSKGHAEKPIDLFPPQRRLPFEEIYSLFKDITSGLAYLHTANYIHRDLKPSNCLLHREKSGMMTCLISDFGEVQPENAVRKSTGSTGTISYCAPEVLMMDSNGRYGNFTTKSDIFSLGMILYFMCFGRLPYLAANAIQEEFEDIDTLRAEITDWKGFQDEKRERPDLPPKLYQLLKRLLAVNPNERPTASEVLSVMKNESSLEGGMRASGSLSPSISVPGRRIQNLDSPAAPSTPVSDYGLRATPSKDPYSERVSAPRTKNDDIS</sequence>
<dbReference type="Gene3D" id="3.30.200.20">
    <property type="entry name" value="Phosphorylase Kinase, domain 1"/>
    <property type="match status" value="1"/>
</dbReference>
<evidence type="ECO:0000313" key="13">
    <source>
        <dbReference type="Proteomes" id="UP001174694"/>
    </source>
</evidence>
<evidence type="ECO:0000256" key="10">
    <source>
        <dbReference type="SAM" id="MobiDB-lite"/>
    </source>
</evidence>
<feature type="region of interest" description="Disordered" evidence="10">
    <location>
        <begin position="461"/>
        <end position="523"/>
    </location>
</feature>
<dbReference type="Gene3D" id="1.10.510.10">
    <property type="entry name" value="Transferase(Phosphotransferase) domain 1"/>
    <property type="match status" value="1"/>
</dbReference>
<evidence type="ECO:0000256" key="5">
    <source>
        <dbReference type="ARBA" id="ARBA00022777"/>
    </source>
</evidence>
<dbReference type="InterPro" id="IPR008271">
    <property type="entry name" value="Ser/Thr_kinase_AS"/>
</dbReference>
<dbReference type="GO" id="GO:0005737">
    <property type="term" value="C:cytoplasm"/>
    <property type="evidence" value="ECO:0007669"/>
    <property type="project" value="TreeGrafter"/>
</dbReference>
<protein>
    <recommendedName>
        <fullName evidence="1">non-specific serine/threonine protein kinase</fullName>
        <ecNumber evidence="1">2.7.11.1</ecNumber>
    </recommendedName>
</protein>
<evidence type="ECO:0000256" key="1">
    <source>
        <dbReference type="ARBA" id="ARBA00012513"/>
    </source>
</evidence>
<keyword evidence="13" id="KW-1185">Reference proteome</keyword>
<dbReference type="InterPro" id="IPR050339">
    <property type="entry name" value="CC_SR_Kinase"/>
</dbReference>
<comment type="catalytic activity">
    <reaction evidence="8">
        <text>L-threonyl-[protein] + ATP = O-phospho-L-threonyl-[protein] + ADP + H(+)</text>
        <dbReference type="Rhea" id="RHEA:46608"/>
        <dbReference type="Rhea" id="RHEA-COMP:11060"/>
        <dbReference type="Rhea" id="RHEA-COMP:11605"/>
        <dbReference type="ChEBI" id="CHEBI:15378"/>
        <dbReference type="ChEBI" id="CHEBI:30013"/>
        <dbReference type="ChEBI" id="CHEBI:30616"/>
        <dbReference type="ChEBI" id="CHEBI:61977"/>
        <dbReference type="ChEBI" id="CHEBI:456216"/>
        <dbReference type="EC" id="2.7.11.1"/>
    </reaction>
</comment>
<dbReference type="EMBL" id="JANBVO010000008">
    <property type="protein sequence ID" value="KAJ9150384.1"/>
    <property type="molecule type" value="Genomic_DNA"/>
</dbReference>
<dbReference type="AlphaFoldDB" id="A0AA38S4A6"/>
<feature type="domain" description="Protein kinase" evidence="11">
    <location>
        <begin position="139"/>
        <end position="460"/>
    </location>
</feature>
<proteinExistence type="inferred from homology"/>
<evidence type="ECO:0000256" key="7">
    <source>
        <dbReference type="ARBA" id="ARBA00037982"/>
    </source>
</evidence>
<dbReference type="SMART" id="SM00220">
    <property type="entry name" value="S_TKc"/>
    <property type="match status" value="1"/>
</dbReference>
<dbReference type="EC" id="2.7.11.1" evidence="1"/>
<reference evidence="12" key="1">
    <citation type="submission" date="2022-07" db="EMBL/GenBank/DDBJ databases">
        <title>Fungi with potential for degradation of polypropylene.</title>
        <authorList>
            <person name="Gostincar C."/>
        </authorList>
    </citation>
    <scope>NUCLEOTIDE SEQUENCE</scope>
    <source>
        <strain evidence="12">EXF-13308</strain>
    </source>
</reference>
<evidence type="ECO:0000256" key="8">
    <source>
        <dbReference type="ARBA" id="ARBA00047899"/>
    </source>
</evidence>
<dbReference type="PANTHER" id="PTHR11042:SF138">
    <property type="entry name" value="SERINE_THREONINE-PROTEIN KINASE IKS1-RELATED"/>
    <property type="match status" value="1"/>
</dbReference>
<name>A0AA38S4A6_9PEZI</name>
<organism evidence="12 13">
    <name type="scientific">Pleurostoma richardsiae</name>
    <dbReference type="NCBI Taxonomy" id="41990"/>
    <lineage>
        <taxon>Eukaryota</taxon>
        <taxon>Fungi</taxon>
        <taxon>Dikarya</taxon>
        <taxon>Ascomycota</taxon>
        <taxon>Pezizomycotina</taxon>
        <taxon>Sordariomycetes</taxon>
        <taxon>Sordariomycetidae</taxon>
        <taxon>Calosphaeriales</taxon>
        <taxon>Pleurostomataceae</taxon>
        <taxon>Pleurostoma</taxon>
    </lineage>
</organism>
<comment type="catalytic activity">
    <reaction evidence="9">
        <text>L-seryl-[protein] + ATP = O-phospho-L-seryl-[protein] + ADP + H(+)</text>
        <dbReference type="Rhea" id="RHEA:17989"/>
        <dbReference type="Rhea" id="RHEA-COMP:9863"/>
        <dbReference type="Rhea" id="RHEA-COMP:11604"/>
        <dbReference type="ChEBI" id="CHEBI:15378"/>
        <dbReference type="ChEBI" id="CHEBI:29999"/>
        <dbReference type="ChEBI" id="CHEBI:30616"/>
        <dbReference type="ChEBI" id="CHEBI:83421"/>
        <dbReference type="ChEBI" id="CHEBI:456216"/>
        <dbReference type="EC" id="2.7.11.1"/>
    </reaction>
</comment>
<dbReference type="GO" id="GO:0005524">
    <property type="term" value="F:ATP binding"/>
    <property type="evidence" value="ECO:0007669"/>
    <property type="project" value="UniProtKB-KW"/>
</dbReference>
<dbReference type="PROSITE" id="PS00108">
    <property type="entry name" value="PROTEIN_KINASE_ST"/>
    <property type="match status" value="1"/>
</dbReference>
<dbReference type="CDD" id="cd14014">
    <property type="entry name" value="STKc_PknB_like"/>
    <property type="match status" value="1"/>
</dbReference>
<evidence type="ECO:0000256" key="2">
    <source>
        <dbReference type="ARBA" id="ARBA00022527"/>
    </source>
</evidence>
<evidence type="ECO:0000256" key="6">
    <source>
        <dbReference type="ARBA" id="ARBA00022840"/>
    </source>
</evidence>
<evidence type="ECO:0000256" key="4">
    <source>
        <dbReference type="ARBA" id="ARBA00022741"/>
    </source>
</evidence>
<keyword evidence="5 12" id="KW-0418">Kinase</keyword>
<dbReference type="PROSITE" id="PS50011">
    <property type="entry name" value="PROTEIN_KINASE_DOM"/>
    <property type="match status" value="1"/>
</dbReference>
<dbReference type="Proteomes" id="UP001174694">
    <property type="component" value="Unassembled WGS sequence"/>
</dbReference>
<evidence type="ECO:0000313" key="12">
    <source>
        <dbReference type="EMBL" id="KAJ9150384.1"/>
    </source>
</evidence>
<evidence type="ECO:0000256" key="9">
    <source>
        <dbReference type="ARBA" id="ARBA00048679"/>
    </source>
</evidence>
<dbReference type="GO" id="GO:0005634">
    <property type="term" value="C:nucleus"/>
    <property type="evidence" value="ECO:0007669"/>
    <property type="project" value="TreeGrafter"/>
</dbReference>
<dbReference type="SUPFAM" id="SSF56112">
    <property type="entry name" value="Protein kinase-like (PK-like)"/>
    <property type="match status" value="1"/>
</dbReference>
<dbReference type="Pfam" id="PF00069">
    <property type="entry name" value="Pkinase"/>
    <property type="match status" value="1"/>
</dbReference>
<dbReference type="FunFam" id="3.30.200.20:FF:000306">
    <property type="entry name" value="IKS protein kinase"/>
    <property type="match status" value="1"/>
</dbReference>
<dbReference type="GO" id="GO:0004674">
    <property type="term" value="F:protein serine/threonine kinase activity"/>
    <property type="evidence" value="ECO:0007669"/>
    <property type="project" value="UniProtKB-KW"/>
</dbReference>
<evidence type="ECO:0000256" key="3">
    <source>
        <dbReference type="ARBA" id="ARBA00022679"/>
    </source>
</evidence>
<dbReference type="FunFam" id="1.10.510.10:FF:000699">
    <property type="entry name" value="Probable serine/threonine-protein kinase iksA"/>
    <property type="match status" value="1"/>
</dbReference>
<dbReference type="PANTHER" id="PTHR11042">
    <property type="entry name" value="EUKARYOTIC TRANSLATION INITIATION FACTOR 2-ALPHA KINASE EIF2-ALPHA KINASE -RELATED"/>
    <property type="match status" value="1"/>
</dbReference>